<name>A0A1F8E6Q0_9BACT</name>
<sequence>MEAKIVGSFRINTAGNRTTEEVVAAGNYDWTNDRVNGENFPMRPMPEGPRKIVYLEFEVNPYLEEKVLVEAQRQGLERPLYEDVLFFGEQYPEEQRKGPIAFLHEPWHGWRVGLGRDKAGRGLGLNYFGGIYRRRCRFAFILP</sequence>
<organism evidence="1 2">
    <name type="scientific">Candidatus Wolfebacteria bacterium RIFOXYD1_FULL_48_65</name>
    <dbReference type="NCBI Taxonomy" id="1802561"/>
    <lineage>
        <taxon>Bacteria</taxon>
        <taxon>Candidatus Wolfeibacteriota</taxon>
    </lineage>
</organism>
<comment type="caution">
    <text evidence="1">The sequence shown here is derived from an EMBL/GenBank/DDBJ whole genome shotgun (WGS) entry which is preliminary data.</text>
</comment>
<protein>
    <submittedName>
        <fullName evidence="1">Uncharacterized protein</fullName>
    </submittedName>
</protein>
<reference evidence="1 2" key="1">
    <citation type="journal article" date="2016" name="Nat. Commun.">
        <title>Thousands of microbial genomes shed light on interconnected biogeochemical processes in an aquifer system.</title>
        <authorList>
            <person name="Anantharaman K."/>
            <person name="Brown C.T."/>
            <person name="Hug L.A."/>
            <person name="Sharon I."/>
            <person name="Castelle C.J."/>
            <person name="Probst A.J."/>
            <person name="Thomas B.C."/>
            <person name="Singh A."/>
            <person name="Wilkins M.J."/>
            <person name="Karaoz U."/>
            <person name="Brodie E.L."/>
            <person name="Williams K.H."/>
            <person name="Hubbard S.S."/>
            <person name="Banfield J.F."/>
        </authorList>
    </citation>
    <scope>NUCLEOTIDE SEQUENCE [LARGE SCALE GENOMIC DNA]</scope>
</reference>
<evidence type="ECO:0000313" key="1">
    <source>
        <dbReference type="EMBL" id="OGM95645.1"/>
    </source>
</evidence>
<accession>A0A1F8E6Q0</accession>
<proteinExistence type="predicted"/>
<dbReference type="AlphaFoldDB" id="A0A1F8E6Q0"/>
<dbReference type="EMBL" id="MGIV01000001">
    <property type="protein sequence ID" value="OGM95645.1"/>
    <property type="molecule type" value="Genomic_DNA"/>
</dbReference>
<dbReference type="Proteomes" id="UP000179057">
    <property type="component" value="Unassembled WGS sequence"/>
</dbReference>
<gene>
    <name evidence="1" type="ORF">A2610_02385</name>
</gene>
<evidence type="ECO:0000313" key="2">
    <source>
        <dbReference type="Proteomes" id="UP000179057"/>
    </source>
</evidence>